<name>A0ABT4VIC8_9HYPH</name>
<gene>
    <name evidence="2" type="ORF">OOZ53_03660</name>
</gene>
<dbReference type="SUPFAM" id="SSF54001">
    <property type="entry name" value="Cysteine proteinases"/>
    <property type="match status" value="1"/>
</dbReference>
<feature type="domain" description="Transglutaminase-like" evidence="1">
    <location>
        <begin position="41"/>
        <end position="142"/>
    </location>
</feature>
<accession>A0ABT4VIC8</accession>
<dbReference type="RefSeq" id="WP_271087958.1">
    <property type="nucleotide sequence ID" value="NZ_JAPJZH010000002.1"/>
</dbReference>
<dbReference type="Pfam" id="PF01841">
    <property type="entry name" value="Transglut_core"/>
    <property type="match status" value="1"/>
</dbReference>
<dbReference type="PANTHER" id="PTHR33490">
    <property type="entry name" value="BLR5614 PROTEIN-RELATED"/>
    <property type="match status" value="1"/>
</dbReference>
<keyword evidence="3" id="KW-1185">Reference proteome</keyword>
<dbReference type="PANTHER" id="PTHR33490:SF3">
    <property type="entry name" value="CONSERVED INTEGRAL MEMBRANE PROTEIN"/>
    <property type="match status" value="1"/>
</dbReference>
<comment type="caution">
    <text evidence="2">The sequence shown here is derived from an EMBL/GenBank/DDBJ whole genome shotgun (WGS) entry which is preliminary data.</text>
</comment>
<organism evidence="2 3">
    <name type="scientific">Hoeflea poritis</name>
    <dbReference type="NCBI Taxonomy" id="2993659"/>
    <lineage>
        <taxon>Bacteria</taxon>
        <taxon>Pseudomonadati</taxon>
        <taxon>Pseudomonadota</taxon>
        <taxon>Alphaproteobacteria</taxon>
        <taxon>Hyphomicrobiales</taxon>
        <taxon>Rhizobiaceae</taxon>
        <taxon>Hoeflea</taxon>
    </lineage>
</organism>
<protein>
    <submittedName>
        <fullName evidence="2">Transglutaminase family protein</fullName>
    </submittedName>
</protein>
<evidence type="ECO:0000313" key="2">
    <source>
        <dbReference type="EMBL" id="MDA4844428.1"/>
    </source>
</evidence>
<evidence type="ECO:0000259" key="1">
    <source>
        <dbReference type="Pfam" id="PF01841"/>
    </source>
</evidence>
<reference evidence="2" key="1">
    <citation type="submission" date="2022-11" db="EMBL/GenBank/DDBJ databases">
        <title>Hoeflea poritis sp. nov., isolated from scleractinian coral Porites lutea.</title>
        <authorList>
            <person name="Zhang G."/>
            <person name="Wei Q."/>
            <person name="Cai L."/>
        </authorList>
    </citation>
    <scope>NUCLEOTIDE SEQUENCE</scope>
    <source>
        <strain evidence="2">E7-10</strain>
    </source>
</reference>
<dbReference type="InterPro" id="IPR038765">
    <property type="entry name" value="Papain-like_cys_pep_sf"/>
</dbReference>
<proteinExistence type="predicted"/>
<dbReference type="InterPro" id="IPR002931">
    <property type="entry name" value="Transglutaminase-like"/>
</dbReference>
<dbReference type="Gene3D" id="3.10.620.30">
    <property type="match status" value="1"/>
</dbReference>
<evidence type="ECO:0000313" key="3">
    <source>
        <dbReference type="Proteomes" id="UP001148313"/>
    </source>
</evidence>
<dbReference type="EMBL" id="JAPJZH010000002">
    <property type="protein sequence ID" value="MDA4844428.1"/>
    <property type="molecule type" value="Genomic_DNA"/>
</dbReference>
<sequence>MSEANGQLPADIDGYLQPTRFIDSDSEAVRAFVERALAASDEQSETQKAVRLFHAVRDDIRYDPYAFSLRPEDYTASAIAGFKSAYCVPKAILLTACLRAVGIPAAVGFADVRNHLNSPKLSEMMQTDLFIYHGYVQLWLGDRSFKVTPAFNSELCGKFGVKPLEFDGTGDALFHEFDTKNRRHMEYVRDRGIFQEAPMEQILSDFREFYPNLAAHAEAQGERGLRVEDEAFSGSA</sequence>
<dbReference type="Proteomes" id="UP001148313">
    <property type="component" value="Unassembled WGS sequence"/>
</dbReference>